<dbReference type="PANTHER" id="PTHR30337">
    <property type="entry name" value="COMPONENT OF ATP-DEPENDENT DSDNA EXONUCLEASE"/>
    <property type="match status" value="1"/>
</dbReference>
<dbReference type="CDD" id="cd00840">
    <property type="entry name" value="MPP_Mre11_N"/>
    <property type="match status" value="1"/>
</dbReference>
<keyword evidence="6 7" id="KW-0269">Exonuclease</keyword>
<dbReference type="Proteomes" id="UP000233248">
    <property type="component" value="Unassembled WGS sequence"/>
</dbReference>
<evidence type="ECO:0000256" key="6">
    <source>
        <dbReference type="ARBA" id="ARBA00022839"/>
    </source>
</evidence>
<keyword evidence="7" id="KW-0255">Endonuclease</keyword>
<comment type="function">
    <text evidence="7">SbcCD cleaves DNA hairpin structures. These structures can inhibit DNA replication and are intermediates in certain DNA recombination reactions. The complex acts as a 3'-&gt;5' double strand exonuclease that can open hairpins. It also has a 5' single-strand endonuclease activity.</text>
</comment>
<keyword evidence="5 7" id="KW-0378">Hydrolase</keyword>
<dbReference type="GO" id="GO:0006310">
    <property type="term" value="P:DNA recombination"/>
    <property type="evidence" value="ECO:0007669"/>
    <property type="project" value="UniProtKB-KW"/>
</dbReference>
<evidence type="ECO:0000313" key="10">
    <source>
        <dbReference type="EMBL" id="PKI82031.1"/>
    </source>
</evidence>
<proteinExistence type="inferred from homology"/>
<evidence type="ECO:0000256" key="3">
    <source>
        <dbReference type="ARBA" id="ARBA00013365"/>
    </source>
</evidence>
<dbReference type="GO" id="GO:0006260">
    <property type="term" value="P:DNA replication"/>
    <property type="evidence" value="ECO:0007669"/>
    <property type="project" value="UniProtKB-KW"/>
</dbReference>
<dbReference type="OrthoDB" id="9773856at2"/>
<name>A0A2N1J648_9BACT</name>
<organism evidence="10 11">
    <name type="scientific">Malaciobacter halophilus</name>
    <dbReference type="NCBI Taxonomy" id="197482"/>
    <lineage>
        <taxon>Bacteria</taxon>
        <taxon>Pseudomonadati</taxon>
        <taxon>Campylobacterota</taxon>
        <taxon>Epsilonproteobacteria</taxon>
        <taxon>Campylobacterales</taxon>
        <taxon>Arcobacteraceae</taxon>
        <taxon>Malaciobacter</taxon>
    </lineage>
</organism>
<dbReference type="Pfam" id="PF00149">
    <property type="entry name" value="Metallophos"/>
    <property type="match status" value="1"/>
</dbReference>
<sequence length="400" mass="45121">MKILHTSDWHLGQNFMGKSRIEEHKAFLSWLLETIEQKQIELLLVSGDIFDTGTPPNYALELYYNFLKQLSSKKSLKTTIITAGNHDSVSTLKAPKQLLEALNVHVVVNGDEDENIIIPIKEADTTKAIVCAVPFLRDSVIRQSLGGETVSDKEKLANDGIKTYYEKTYKKAKELDSNVPIIAMGHLTTVGSRSSESERDIYIGGTLDIGGDYLASMFDYVALGHLHINQTVGNEHVRYSGSPIPLSFSESKNTQKVNLVTINNSADENVKVEELEVPLTKKLQVIKGDLETIKKELKAIEDKTTWIEVHIKDDNPMFANTEIRELASKLELTILAVKIEKSEKQLRAKELKAISLDELSVQEVFEKRLDLEEIENSEFKEQLSQIFNEVVSNLHEREQI</sequence>
<dbReference type="SUPFAM" id="SSF56300">
    <property type="entry name" value="Metallo-dependent phosphatases"/>
    <property type="match status" value="1"/>
</dbReference>
<dbReference type="GO" id="GO:0008408">
    <property type="term" value="F:3'-5' exonuclease activity"/>
    <property type="evidence" value="ECO:0007669"/>
    <property type="project" value="InterPro"/>
</dbReference>
<evidence type="ECO:0000259" key="9">
    <source>
        <dbReference type="Pfam" id="PF12320"/>
    </source>
</evidence>
<keyword evidence="7" id="KW-0235">DNA replication</keyword>
<evidence type="ECO:0000259" key="8">
    <source>
        <dbReference type="Pfam" id="PF00149"/>
    </source>
</evidence>
<dbReference type="NCBIfam" id="TIGR00619">
    <property type="entry name" value="sbcd"/>
    <property type="match status" value="1"/>
</dbReference>
<dbReference type="PANTHER" id="PTHR30337:SF0">
    <property type="entry name" value="NUCLEASE SBCCD SUBUNIT D"/>
    <property type="match status" value="1"/>
</dbReference>
<keyword evidence="11" id="KW-1185">Reference proteome</keyword>
<dbReference type="InterPro" id="IPR029052">
    <property type="entry name" value="Metallo-depent_PP-like"/>
</dbReference>
<evidence type="ECO:0000256" key="4">
    <source>
        <dbReference type="ARBA" id="ARBA00022722"/>
    </source>
</evidence>
<dbReference type="Gene3D" id="3.60.21.10">
    <property type="match status" value="1"/>
</dbReference>
<dbReference type="Gene3D" id="3.30.160.720">
    <property type="match status" value="1"/>
</dbReference>
<dbReference type="InterPro" id="IPR041796">
    <property type="entry name" value="Mre11_N"/>
</dbReference>
<dbReference type="InterPro" id="IPR050535">
    <property type="entry name" value="DNA_Repair-Maintenance_Comp"/>
</dbReference>
<dbReference type="InterPro" id="IPR004593">
    <property type="entry name" value="SbcD"/>
</dbReference>
<keyword evidence="4 7" id="KW-0540">Nuclease</keyword>
<dbReference type="AlphaFoldDB" id="A0A2N1J648"/>
<evidence type="ECO:0000256" key="1">
    <source>
        <dbReference type="ARBA" id="ARBA00010555"/>
    </source>
</evidence>
<evidence type="ECO:0000256" key="7">
    <source>
        <dbReference type="RuleBase" id="RU363069"/>
    </source>
</evidence>
<feature type="domain" description="Calcineurin-like phosphoesterase" evidence="8">
    <location>
        <begin position="1"/>
        <end position="228"/>
    </location>
</feature>
<gene>
    <name evidence="7" type="primary">sbcD</name>
    <name evidence="10" type="ORF">CP960_01345</name>
</gene>
<comment type="similarity">
    <text evidence="1 7">Belongs to the SbcD family.</text>
</comment>
<dbReference type="GO" id="GO:0004519">
    <property type="term" value="F:endonuclease activity"/>
    <property type="evidence" value="ECO:0007669"/>
    <property type="project" value="UniProtKB-KW"/>
</dbReference>
<dbReference type="InterPro" id="IPR004843">
    <property type="entry name" value="Calcineurin-like_PHP"/>
</dbReference>
<dbReference type="InterPro" id="IPR026843">
    <property type="entry name" value="SbcD_C"/>
</dbReference>
<evidence type="ECO:0000313" key="11">
    <source>
        <dbReference type="Proteomes" id="UP000233248"/>
    </source>
</evidence>
<evidence type="ECO:0000256" key="2">
    <source>
        <dbReference type="ARBA" id="ARBA00011322"/>
    </source>
</evidence>
<feature type="domain" description="Nuclease SbcCD subunit D C-terminal" evidence="9">
    <location>
        <begin position="281"/>
        <end position="372"/>
    </location>
</feature>
<comment type="subunit">
    <text evidence="2 7">Heterodimer of SbcC and SbcD.</text>
</comment>
<dbReference type="EMBL" id="NXIF01000006">
    <property type="protein sequence ID" value="PKI82031.1"/>
    <property type="molecule type" value="Genomic_DNA"/>
</dbReference>
<keyword evidence="7" id="KW-0233">DNA recombination</keyword>
<reference evidence="10 11" key="1">
    <citation type="submission" date="2017-09" db="EMBL/GenBank/DDBJ databases">
        <title>Genomics of the genus Arcobacter.</title>
        <authorList>
            <person name="Perez-Cataluna A."/>
            <person name="Figueras M.J."/>
            <person name="Salas-Masso N."/>
        </authorList>
    </citation>
    <scope>NUCLEOTIDE SEQUENCE [LARGE SCALE GENOMIC DNA]</scope>
    <source>
        <strain evidence="10 11">DSM 18005</strain>
    </source>
</reference>
<accession>A0A2N1J648</accession>
<evidence type="ECO:0000256" key="5">
    <source>
        <dbReference type="ARBA" id="ARBA00022801"/>
    </source>
</evidence>
<dbReference type="Pfam" id="PF12320">
    <property type="entry name" value="SbcD_C"/>
    <property type="match status" value="1"/>
</dbReference>
<protein>
    <recommendedName>
        <fullName evidence="3 7">Nuclease SbcCD subunit D</fullName>
    </recommendedName>
</protein>
<comment type="caution">
    <text evidence="10">The sequence shown here is derived from an EMBL/GenBank/DDBJ whole genome shotgun (WGS) entry which is preliminary data.</text>
</comment>